<proteinExistence type="predicted"/>
<comment type="caution">
    <text evidence="1">The sequence shown here is derived from an EMBL/GenBank/DDBJ whole genome shotgun (WGS) entry which is preliminary data.</text>
</comment>
<dbReference type="InterPro" id="IPR014756">
    <property type="entry name" value="Ig_E-set"/>
</dbReference>
<sequence>MLTKRFFKTKDETEVTFEFKRDDVTSAQLVGEFSDWQEIDMKFDKKSQSFKTRIRLPKGEAFQFRYLLNQSEWENDYCADAYVPNEYGSENSVVATQ</sequence>
<name>A0ABQ6HFX8_9GAMM</name>
<evidence type="ECO:0000313" key="1">
    <source>
        <dbReference type="EMBL" id="GLX86988.1"/>
    </source>
</evidence>
<dbReference type="InterPro" id="IPR013783">
    <property type="entry name" value="Ig-like_fold"/>
</dbReference>
<dbReference type="SUPFAM" id="SSF81296">
    <property type="entry name" value="E set domains"/>
    <property type="match status" value="1"/>
</dbReference>
<evidence type="ECO:0000313" key="2">
    <source>
        <dbReference type="Proteomes" id="UP001157134"/>
    </source>
</evidence>
<keyword evidence="2" id="KW-1185">Reference proteome</keyword>
<dbReference type="Gene3D" id="2.60.40.10">
    <property type="entry name" value="Immunoglobulins"/>
    <property type="match status" value="1"/>
</dbReference>
<gene>
    <name evidence="1" type="ORF">tloyanaT_32410</name>
</gene>
<dbReference type="EMBL" id="BSSV01000008">
    <property type="protein sequence ID" value="GLX86988.1"/>
    <property type="molecule type" value="Genomic_DNA"/>
</dbReference>
<dbReference type="CDD" id="cd07184">
    <property type="entry name" value="E_set_Isoamylase_like_N"/>
    <property type="match status" value="1"/>
</dbReference>
<protein>
    <submittedName>
        <fullName evidence="1">1,4-alpha-glucan-branching protein</fullName>
    </submittedName>
</protein>
<accession>A0ABQ6HFX8</accession>
<dbReference type="RefSeq" id="WP_284300580.1">
    <property type="nucleotide sequence ID" value="NZ_BSSV01000008.1"/>
</dbReference>
<reference evidence="1 2" key="1">
    <citation type="submission" date="2023-03" db="EMBL/GenBank/DDBJ databases">
        <title>Thalassotalea loyana LMG 22536T draft genome sequence.</title>
        <authorList>
            <person name="Sawabe T."/>
        </authorList>
    </citation>
    <scope>NUCLEOTIDE SEQUENCE [LARGE SCALE GENOMIC DNA]</scope>
    <source>
        <strain evidence="1 2">LMG 22536</strain>
    </source>
</reference>
<organism evidence="1 2">
    <name type="scientific">Thalassotalea loyana</name>
    <dbReference type="NCBI Taxonomy" id="280483"/>
    <lineage>
        <taxon>Bacteria</taxon>
        <taxon>Pseudomonadati</taxon>
        <taxon>Pseudomonadota</taxon>
        <taxon>Gammaproteobacteria</taxon>
        <taxon>Alteromonadales</taxon>
        <taxon>Colwelliaceae</taxon>
        <taxon>Thalassotalea</taxon>
    </lineage>
</organism>
<dbReference type="Proteomes" id="UP001157134">
    <property type="component" value="Unassembled WGS sequence"/>
</dbReference>